<feature type="transmembrane region" description="Helical" evidence="1">
    <location>
        <begin position="94"/>
        <end position="111"/>
    </location>
</feature>
<evidence type="ECO:0000313" key="2">
    <source>
        <dbReference type="EMBL" id="SFE88673.1"/>
    </source>
</evidence>
<dbReference type="Proteomes" id="UP000199516">
    <property type="component" value="Unassembled WGS sequence"/>
</dbReference>
<dbReference type="OrthoDB" id="9958014at2"/>
<evidence type="ECO:0000256" key="1">
    <source>
        <dbReference type="SAM" id="Phobius"/>
    </source>
</evidence>
<dbReference type="EMBL" id="FONT01000005">
    <property type="protein sequence ID" value="SFE88673.1"/>
    <property type="molecule type" value="Genomic_DNA"/>
</dbReference>
<sequence>MLLGSLQVLLFIAVGLLIYNDFFPESKLADTFPTALLVGVIAITTITLFVVPSIRKLITPWGTFYFKLILTIYVVALIAGLTLSGNTSEAGFDLYSPLVVVLILLQVFLLFNEYQRLKRK</sequence>
<gene>
    <name evidence="2" type="ORF">SAMN05192532_105147</name>
</gene>
<keyword evidence="1" id="KW-0472">Membrane</keyword>
<organism evidence="2 3">
    <name type="scientific">Alteribacillus iranensis</name>
    <dbReference type="NCBI Taxonomy" id="930128"/>
    <lineage>
        <taxon>Bacteria</taxon>
        <taxon>Bacillati</taxon>
        <taxon>Bacillota</taxon>
        <taxon>Bacilli</taxon>
        <taxon>Bacillales</taxon>
        <taxon>Bacillaceae</taxon>
        <taxon>Alteribacillus</taxon>
    </lineage>
</organism>
<dbReference type="STRING" id="930128.SAMN05192532_105147"/>
<keyword evidence="3" id="KW-1185">Reference proteome</keyword>
<dbReference type="RefSeq" id="WP_091662156.1">
    <property type="nucleotide sequence ID" value="NZ_FONT01000005.1"/>
</dbReference>
<feature type="transmembrane region" description="Helical" evidence="1">
    <location>
        <begin position="33"/>
        <end position="52"/>
    </location>
</feature>
<proteinExistence type="predicted"/>
<evidence type="ECO:0000313" key="3">
    <source>
        <dbReference type="Proteomes" id="UP000199516"/>
    </source>
</evidence>
<reference evidence="2 3" key="1">
    <citation type="submission" date="2016-10" db="EMBL/GenBank/DDBJ databases">
        <authorList>
            <person name="de Groot N.N."/>
        </authorList>
    </citation>
    <scope>NUCLEOTIDE SEQUENCE [LARGE SCALE GENOMIC DNA]</scope>
    <source>
        <strain evidence="2 3">DSM 23995</strain>
    </source>
</reference>
<protein>
    <submittedName>
        <fullName evidence="2">Uncharacterized protein</fullName>
    </submittedName>
</protein>
<name>A0A1I2E7I7_9BACI</name>
<dbReference type="AlphaFoldDB" id="A0A1I2E7I7"/>
<keyword evidence="1" id="KW-1133">Transmembrane helix</keyword>
<accession>A0A1I2E7I7</accession>
<keyword evidence="1" id="KW-0812">Transmembrane</keyword>
<feature type="transmembrane region" description="Helical" evidence="1">
    <location>
        <begin position="64"/>
        <end position="82"/>
    </location>
</feature>